<proteinExistence type="predicted"/>
<dbReference type="EMBL" id="JBHTLY010000001">
    <property type="protein sequence ID" value="MFD1201006.1"/>
    <property type="molecule type" value="Genomic_DNA"/>
</dbReference>
<name>A0ABW3TJU4_9MICO</name>
<protein>
    <recommendedName>
        <fullName evidence="3">Transcriptional regulator with AbiEi antitoxin domain of type IV toxin-antitoxin system</fullName>
    </recommendedName>
</protein>
<evidence type="ECO:0000313" key="1">
    <source>
        <dbReference type="EMBL" id="MFD1201006.1"/>
    </source>
</evidence>
<evidence type="ECO:0000313" key="2">
    <source>
        <dbReference type="Proteomes" id="UP001597181"/>
    </source>
</evidence>
<accession>A0ABW3TJU4</accession>
<gene>
    <name evidence="1" type="ORF">ACFQ3U_03770</name>
</gene>
<dbReference type="Proteomes" id="UP001597181">
    <property type="component" value="Unassembled WGS sequence"/>
</dbReference>
<comment type="caution">
    <text evidence="1">The sequence shown here is derived from an EMBL/GenBank/DDBJ whole genome shotgun (WGS) entry which is preliminary data.</text>
</comment>
<sequence length="193" mass="21356">MNTAFLPDMLGYKDLAAAGLTRRHFERLIELAEYDRIAPGQFLRAGATDDTTAAWMAIAGKRPQATLCLLTALSLHDLTDEIPARSNIAIPRGAKPLTVWSAPISWHHFDAGTFEIGRTEHALPGGRNIGLYSAERTIIDLFRLSHEWGIDLAVEALKRWLRERGNSPAKLLAMAKHFPKGKPALQNALEILL</sequence>
<evidence type="ECO:0008006" key="3">
    <source>
        <dbReference type="Google" id="ProtNLM"/>
    </source>
</evidence>
<dbReference type="RefSeq" id="WP_343959734.1">
    <property type="nucleotide sequence ID" value="NZ_BAAAKZ010000003.1"/>
</dbReference>
<reference evidence="2" key="1">
    <citation type="journal article" date="2019" name="Int. J. Syst. Evol. Microbiol.">
        <title>The Global Catalogue of Microorganisms (GCM) 10K type strain sequencing project: providing services to taxonomists for standard genome sequencing and annotation.</title>
        <authorList>
            <consortium name="The Broad Institute Genomics Platform"/>
            <consortium name="The Broad Institute Genome Sequencing Center for Infectious Disease"/>
            <person name="Wu L."/>
            <person name="Ma J."/>
        </authorList>
    </citation>
    <scope>NUCLEOTIDE SEQUENCE [LARGE SCALE GENOMIC DNA]</scope>
    <source>
        <strain evidence="2">CCUG 50213</strain>
    </source>
</reference>
<keyword evidence="2" id="KW-1185">Reference proteome</keyword>
<organism evidence="1 2">
    <name type="scientific">Leucobacter albus</name>
    <dbReference type="NCBI Taxonomy" id="272210"/>
    <lineage>
        <taxon>Bacteria</taxon>
        <taxon>Bacillati</taxon>
        <taxon>Actinomycetota</taxon>
        <taxon>Actinomycetes</taxon>
        <taxon>Micrococcales</taxon>
        <taxon>Microbacteriaceae</taxon>
        <taxon>Leucobacter</taxon>
    </lineage>
</organism>